<accession>A0A1B6Q419</accession>
<feature type="non-terminal residue" evidence="2">
    <location>
        <position position="123"/>
    </location>
</feature>
<feature type="compositionally biased region" description="Low complexity" evidence="1">
    <location>
        <begin position="1"/>
        <end position="10"/>
    </location>
</feature>
<organism evidence="2 3">
    <name type="scientific">Sorghum bicolor</name>
    <name type="common">Sorghum</name>
    <name type="synonym">Sorghum vulgare</name>
    <dbReference type="NCBI Taxonomy" id="4558"/>
    <lineage>
        <taxon>Eukaryota</taxon>
        <taxon>Viridiplantae</taxon>
        <taxon>Streptophyta</taxon>
        <taxon>Embryophyta</taxon>
        <taxon>Tracheophyta</taxon>
        <taxon>Spermatophyta</taxon>
        <taxon>Magnoliopsida</taxon>
        <taxon>Liliopsida</taxon>
        <taxon>Poales</taxon>
        <taxon>Poaceae</taxon>
        <taxon>PACMAD clade</taxon>
        <taxon>Panicoideae</taxon>
        <taxon>Andropogonodae</taxon>
        <taxon>Andropogoneae</taxon>
        <taxon>Sorghinae</taxon>
        <taxon>Sorghum</taxon>
    </lineage>
</organism>
<gene>
    <name evidence="2" type="ORF">SORBI_3003G181900</name>
</gene>
<dbReference type="Proteomes" id="UP000000768">
    <property type="component" value="Chromosome 3"/>
</dbReference>
<keyword evidence="3" id="KW-1185">Reference proteome</keyword>
<name>A0A1B6Q419_SORBI</name>
<dbReference type="AlphaFoldDB" id="A0A1B6Q419"/>
<dbReference type="EMBL" id="CM000762">
    <property type="protein sequence ID" value="KXG32671.1"/>
    <property type="molecule type" value="Genomic_DNA"/>
</dbReference>
<dbReference type="InParanoid" id="A0A1B6Q419"/>
<protein>
    <submittedName>
        <fullName evidence="2">Uncharacterized protein</fullName>
    </submittedName>
</protein>
<sequence length="123" mass="12999">LQSHQQLQLPHKPPPTSPKQAVATGHRCQAQATCKEQRRLPVTTTCLASGACQPQQTPANEEGGGSPHVIVAEPHPRCSSFDFSQQDPPQSVNQRSLNTPAARSSRTAASVATPADRATQSGT</sequence>
<evidence type="ECO:0000256" key="1">
    <source>
        <dbReference type="SAM" id="MobiDB-lite"/>
    </source>
</evidence>
<proteinExistence type="predicted"/>
<reference evidence="3" key="2">
    <citation type="journal article" date="2018" name="Plant J.">
        <title>The Sorghum bicolor reference genome: improved assembly, gene annotations, a transcriptome atlas, and signatures of genome organization.</title>
        <authorList>
            <person name="McCormick R.F."/>
            <person name="Truong S.K."/>
            <person name="Sreedasyam A."/>
            <person name="Jenkins J."/>
            <person name="Shu S."/>
            <person name="Sims D."/>
            <person name="Kennedy M."/>
            <person name="Amirebrahimi M."/>
            <person name="Weers B.D."/>
            <person name="McKinley B."/>
            <person name="Mattison A."/>
            <person name="Morishige D.T."/>
            <person name="Grimwood J."/>
            <person name="Schmutz J."/>
            <person name="Mullet J.E."/>
        </authorList>
    </citation>
    <scope>NUCLEOTIDE SEQUENCE [LARGE SCALE GENOMIC DNA]</scope>
    <source>
        <strain evidence="3">cv. BTx623</strain>
    </source>
</reference>
<evidence type="ECO:0000313" key="3">
    <source>
        <dbReference type="Proteomes" id="UP000000768"/>
    </source>
</evidence>
<feature type="region of interest" description="Disordered" evidence="1">
    <location>
        <begin position="1"/>
        <end position="24"/>
    </location>
</feature>
<feature type="compositionally biased region" description="Polar residues" evidence="1">
    <location>
        <begin position="81"/>
        <end position="98"/>
    </location>
</feature>
<reference evidence="2 3" key="1">
    <citation type="journal article" date="2009" name="Nature">
        <title>The Sorghum bicolor genome and the diversification of grasses.</title>
        <authorList>
            <person name="Paterson A.H."/>
            <person name="Bowers J.E."/>
            <person name="Bruggmann R."/>
            <person name="Dubchak I."/>
            <person name="Grimwood J."/>
            <person name="Gundlach H."/>
            <person name="Haberer G."/>
            <person name="Hellsten U."/>
            <person name="Mitros T."/>
            <person name="Poliakov A."/>
            <person name="Schmutz J."/>
            <person name="Spannagl M."/>
            <person name="Tang H."/>
            <person name="Wang X."/>
            <person name="Wicker T."/>
            <person name="Bharti A.K."/>
            <person name="Chapman J."/>
            <person name="Feltus F.A."/>
            <person name="Gowik U."/>
            <person name="Grigoriev I.V."/>
            <person name="Lyons E."/>
            <person name="Maher C.A."/>
            <person name="Martis M."/>
            <person name="Narechania A."/>
            <person name="Otillar R.P."/>
            <person name="Penning B.W."/>
            <person name="Salamov A.A."/>
            <person name="Wang Y."/>
            <person name="Zhang L."/>
            <person name="Carpita N.C."/>
            <person name="Freeling M."/>
            <person name="Gingle A.R."/>
            <person name="Hash C.T."/>
            <person name="Keller B."/>
            <person name="Klein P."/>
            <person name="Kresovich S."/>
            <person name="McCann M.C."/>
            <person name="Ming R."/>
            <person name="Peterson D.G."/>
            <person name="Mehboob-ur-Rahman"/>
            <person name="Ware D."/>
            <person name="Westhoff P."/>
            <person name="Mayer K.F."/>
            <person name="Messing J."/>
            <person name="Rokhsar D.S."/>
        </authorList>
    </citation>
    <scope>NUCLEOTIDE SEQUENCE [LARGE SCALE GENOMIC DNA]</scope>
    <source>
        <strain evidence="3">cv. BTx623</strain>
    </source>
</reference>
<feature type="compositionally biased region" description="Low complexity" evidence="1">
    <location>
        <begin position="99"/>
        <end position="115"/>
    </location>
</feature>
<feature type="region of interest" description="Disordered" evidence="1">
    <location>
        <begin position="51"/>
        <end position="123"/>
    </location>
</feature>
<evidence type="ECO:0000313" key="2">
    <source>
        <dbReference type="EMBL" id="KXG32671.1"/>
    </source>
</evidence>